<keyword evidence="3" id="KW-1185">Reference proteome</keyword>
<dbReference type="PANTHER" id="PTHR40050:SF1">
    <property type="entry name" value="INNER SPORE COAT PROTEIN H"/>
    <property type="match status" value="1"/>
</dbReference>
<reference evidence="2" key="2">
    <citation type="submission" date="2020-02" db="EMBL/GenBank/DDBJ databases">
        <authorList>
            <person name="Matsumoto Y."/>
            <person name="Motooka D."/>
            <person name="Nakamura S."/>
        </authorList>
    </citation>
    <scope>NUCLEOTIDE SEQUENCE</scope>
    <source>
        <strain evidence="2">JCM 13671</strain>
    </source>
</reference>
<dbReference type="InterPro" id="IPR014867">
    <property type="entry name" value="Spore_coat_CotH_CotH2/3/7"/>
</dbReference>
<reference evidence="2" key="1">
    <citation type="journal article" date="2019" name="Emerg. Microbes Infect.">
        <title>Comprehensive subspecies identification of 175 nontuberculous mycobacteria species based on 7547 genomic profiles.</title>
        <authorList>
            <person name="Matsumoto Y."/>
            <person name="Kinjo T."/>
            <person name="Motooka D."/>
            <person name="Nabeya D."/>
            <person name="Jung N."/>
            <person name="Uechi K."/>
            <person name="Horii T."/>
            <person name="Iida T."/>
            <person name="Fujita J."/>
            <person name="Nakamura S."/>
        </authorList>
    </citation>
    <scope>NUCLEOTIDE SEQUENCE [LARGE SCALE GENOMIC DNA]</scope>
    <source>
        <strain evidence="2">JCM 13671</strain>
    </source>
</reference>
<dbReference type="RefSeq" id="WP_085156166.1">
    <property type="nucleotide sequence ID" value="NZ_AP022612.1"/>
</dbReference>
<dbReference type="Pfam" id="PF08757">
    <property type="entry name" value="CotH"/>
    <property type="match status" value="1"/>
</dbReference>
<feature type="compositionally biased region" description="Pro residues" evidence="1">
    <location>
        <begin position="138"/>
        <end position="158"/>
    </location>
</feature>
<accession>A0A7I7Y1C0</accession>
<dbReference type="AlphaFoldDB" id="A0A7I7Y1C0"/>
<evidence type="ECO:0000313" key="3">
    <source>
        <dbReference type="Proteomes" id="UP000466931"/>
    </source>
</evidence>
<organism evidence="2 3">
    <name type="scientific">Mycolicibacterium confluentis</name>
    <dbReference type="NCBI Taxonomy" id="28047"/>
    <lineage>
        <taxon>Bacteria</taxon>
        <taxon>Bacillati</taxon>
        <taxon>Actinomycetota</taxon>
        <taxon>Actinomycetes</taxon>
        <taxon>Mycobacteriales</taxon>
        <taxon>Mycobacteriaceae</taxon>
        <taxon>Mycolicibacterium</taxon>
    </lineage>
</organism>
<protein>
    <submittedName>
        <fullName evidence="2">Uncharacterized protein</fullName>
    </submittedName>
</protein>
<sequence>MPEACRTAPPPRRLVHRLPVRLRQHWKLLAALVVVTVTLAAAFGQTTIRPYITGDVAVMRSEITDNIAGTVDLFDPAVEHSLVVDITPAEYQAMVSAYESDGEKKWVTADVTLDGTVISDAAVRLKGNSTLMGLRGDFPPPGEGAGPAGPPPGGPPHGAPGAPGAGPPPGDLKGDPMAMFHNADPEDPTTLPLLISFNENADGRGYQGMTELSVRPGTPVLNEALALSLTAATGQPTQRFAYAAYTINGQTTTRLLLEHPDETYAETLFDSPGYLYKADANSTLAFKSTDQSAYAGQFKQINSAEAGNLAPIINFLRWLEAADEDEFDAHLADWVDVDSFARYVATQNLLINADDMAGPGQNYYLWFDLATKKLSVLSWDLNLAMVGDAAIGPDDKVELPPPPPGVNLPEPPGGFEALFKGNPLKERFLASTEFAPAYHDAYWELYDEMYADGRAQALLDRIAATIPLTDGLSREDLNQAVQSTRDWIDQRVNRLEELRPR</sequence>
<dbReference type="OrthoDB" id="3280828at2"/>
<name>A0A7I7Y1C0_9MYCO</name>
<evidence type="ECO:0000256" key="1">
    <source>
        <dbReference type="SAM" id="MobiDB-lite"/>
    </source>
</evidence>
<dbReference type="PANTHER" id="PTHR40050">
    <property type="entry name" value="INNER SPORE COAT PROTEIN H"/>
    <property type="match status" value="1"/>
</dbReference>
<dbReference type="Proteomes" id="UP000466931">
    <property type="component" value="Chromosome"/>
</dbReference>
<dbReference type="EMBL" id="AP022612">
    <property type="protein sequence ID" value="BBZ35387.1"/>
    <property type="molecule type" value="Genomic_DNA"/>
</dbReference>
<feature type="region of interest" description="Disordered" evidence="1">
    <location>
        <begin position="132"/>
        <end position="174"/>
    </location>
</feature>
<gene>
    <name evidence="2" type="ORF">MCNF_39920</name>
</gene>
<evidence type="ECO:0000313" key="2">
    <source>
        <dbReference type="EMBL" id="BBZ35387.1"/>
    </source>
</evidence>
<proteinExistence type="predicted"/>